<keyword evidence="2" id="KW-1185">Reference proteome</keyword>
<organism evidence="1 2">
    <name type="scientific">Stieleria varia</name>
    <dbReference type="NCBI Taxonomy" id="2528005"/>
    <lineage>
        <taxon>Bacteria</taxon>
        <taxon>Pseudomonadati</taxon>
        <taxon>Planctomycetota</taxon>
        <taxon>Planctomycetia</taxon>
        <taxon>Pirellulales</taxon>
        <taxon>Pirellulaceae</taxon>
        <taxon>Stieleria</taxon>
    </lineage>
</organism>
<accession>A0A5C6AN38</accession>
<proteinExistence type="predicted"/>
<name>A0A5C6AN38_9BACT</name>
<protein>
    <submittedName>
        <fullName evidence="1">Uncharacterized protein</fullName>
    </submittedName>
</protein>
<reference evidence="1 2" key="1">
    <citation type="submission" date="2019-02" db="EMBL/GenBank/DDBJ databases">
        <title>Deep-cultivation of Planctomycetes and their phenomic and genomic characterization uncovers novel biology.</title>
        <authorList>
            <person name="Wiegand S."/>
            <person name="Jogler M."/>
            <person name="Boedeker C."/>
            <person name="Pinto D."/>
            <person name="Vollmers J."/>
            <person name="Rivas-Marin E."/>
            <person name="Kohn T."/>
            <person name="Peeters S.H."/>
            <person name="Heuer A."/>
            <person name="Rast P."/>
            <person name="Oberbeckmann S."/>
            <person name="Bunk B."/>
            <person name="Jeske O."/>
            <person name="Meyerdierks A."/>
            <person name="Storesund J.E."/>
            <person name="Kallscheuer N."/>
            <person name="Luecker S."/>
            <person name="Lage O.M."/>
            <person name="Pohl T."/>
            <person name="Merkel B.J."/>
            <person name="Hornburger P."/>
            <person name="Mueller R.-W."/>
            <person name="Bruemmer F."/>
            <person name="Labrenz M."/>
            <person name="Spormann A.M."/>
            <person name="Op Den Camp H."/>
            <person name="Overmann J."/>
            <person name="Amann R."/>
            <person name="Jetten M.S.M."/>
            <person name="Mascher T."/>
            <person name="Medema M.H."/>
            <person name="Devos D.P."/>
            <person name="Kaster A.-K."/>
            <person name="Ovreas L."/>
            <person name="Rohde M."/>
            <person name="Galperin M.Y."/>
            <person name="Jogler C."/>
        </authorList>
    </citation>
    <scope>NUCLEOTIDE SEQUENCE [LARGE SCALE GENOMIC DNA]</scope>
    <source>
        <strain evidence="1 2">Pla52n</strain>
    </source>
</reference>
<evidence type="ECO:0000313" key="1">
    <source>
        <dbReference type="EMBL" id="TWU01080.1"/>
    </source>
</evidence>
<dbReference type="AlphaFoldDB" id="A0A5C6AN38"/>
<gene>
    <name evidence="1" type="ORF">Pla52n_44510</name>
</gene>
<dbReference type="Proteomes" id="UP000320176">
    <property type="component" value="Unassembled WGS sequence"/>
</dbReference>
<dbReference type="EMBL" id="SJPN01000005">
    <property type="protein sequence ID" value="TWU01080.1"/>
    <property type="molecule type" value="Genomic_DNA"/>
</dbReference>
<evidence type="ECO:0000313" key="2">
    <source>
        <dbReference type="Proteomes" id="UP000320176"/>
    </source>
</evidence>
<sequence>MDHLKKIESLEWTVLSDCQAVASRLVSGTLDPNMISMPPDDWPSLTPRHAACKVIHRFARVRPEDETRLFTTAAYLPKLANCMRFLWLGECHKIEFASF</sequence>
<comment type="caution">
    <text evidence="1">The sequence shown here is derived from an EMBL/GenBank/DDBJ whole genome shotgun (WGS) entry which is preliminary data.</text>
</comment>